<name>A0A1D7QSW0_9BACI</name>
<keyword evidence="3" id="KW-1185">Reference proteome</keyword>
<keyword evidence="2" id="KW-0378">Hydrolase</keyword>
<organism evidence="2 3">
    <name type="scientific">Salisediminibacterium beveridgei</name>
    <dbReference type="NCBI Taxonomy" id="632773"/>
    <lineage>
        <taxon>Bacteria</taxon>
        <taxon>Bacillati</taxon>
        <taxon>Bacillota</taxon>
        <taxon>Bacilli</taxon>
        <taxon>Bacillales</taxon>
        <taxon>Bacillaceae</taxon>
        <taxon>Salisediminibacterium</taxon>
    </lineage>
</organism>
<protein>
    <submittedName>
        <fullName evidence="2">Lysophospholipase, putative monoglyceride lipase</fullName>
        <ecNumber evidence="2">3.1.1.23</ecNumber>
        <ecNumber evidence="2">3.1.1.5</ecNumber>
    </submittedName>
</protein>
<dbReference type="InterPro" id="IPR029058">
    <property type="entry name" value="AB_hydrolase_fold"/>
</dbReference>
<dbReference type="PRINTS" id="PR00111">
    <property type="entry name" value="ABHYDROLASE"/>
</dbReference>
<feature type="domain" description="Serine aminopeptidase S33" evidence="1">
    <location>
        <begin position="11"/>
        <end position="247"/>
    </location>
</feature>
<proteinExistence type="predicted"/>
<sequence length="277" mass="31706">MIVKYESGQSEPIGTVVVVHGAGEHHRRYDWLIKQLNMEGYHVVTGDLPGQGQTEGKRGHILSFDQYIERITSWLIAAEADQLPVVLFGHSMGGLASIRTVTQIDERLLPDMMVLSSPCLGLVNKTSKRKNLMAKMIHPLKPDLYVKSTVRDGTGTRNQDVKNRYATDPLRTKTITLRWYMELLKAMNQAFDDVDHFPDVPLMITQGGDDLIVDKEAVFRWFNALNIRDKSYKEWAGLYHEVINEPERNEVFLHMIGYMSVTRSLQEQKQQKGHTVR</sequence>
<dbReference type="EC" id="3.1.1.5" evidence="2"/>
<dbReference type="InterPro" id="IPR051044">
    <property type="entry name" value="MAG_DAG_Lipase"/>
</dbReference>
<accession>A0A1D7QSW0</accession>
<evidence type="ECO:0000313" key="3">
    <source>
        <dbReference type="Proteomes" id="UP000094463"/>
    </source>
</evidence>
<evidence type="ECO:0000259" key="1">
    <source>
        <dbReference type="Pfam" id="PF12146"/>
    </source>
</evidence>
<gene>
    <name evidence="2" type="ORF">BBEV_0731</name>
</gene>
<dbReference type="GO" id="GO:0004622">
    <property type="term" value="F:phosphatidylcholine lysophospholipase activity"/>
    <property type="evidence" value="ECO:0007669"/>
    <property type="project" value="UniProtKB-EC"/>
</dbReference>
<dbReference type="AlphaFoldDB" id="A0A1D7QSW0"/>
<dbReference type="PATRIC" id="fig|632773.3.peg.767"/>
<dbReference type="KEGG" id="bbev:BBEV_0731"/>
<dbReference type="EMBL" id="CP012502">
    <property type="protein sequence ID" value="AOM82103.1"/>
    <property type="molecule type" value="Genomic_DNA"/>
</dbReference>
<reference evidence="2 3" key="1">
    <citation type="submission" date="2015-08" db="EMBL/GenBank/DDBJ databases">
        <title>The complete genome sequence of Bacillus beveridgei MLTeJB.</title>
        <authorList>
            <person name="Hanson T.E."/>
            <person name="Mesa C."/>
            <person name="Basesman S.M."/>
            <person name="Oremland R.S."/>
        </authorList>
    </citation>
    <scope>NUCLEOTIDE SEQUENCE [LARGE SCALE GENOMIC DNA]</scope>
    <source>
        <strain evidence="2 3">MLTeJB</strain>
    </source>
</reference>
<dbReference type="Gene3D" id="3.40.50.1820">
    <property type="entry name" value="alpha/beta hydrolase"/>
    <property type="match status" value="1"/>
</dbReference>
<dbReference type="RefSeq" id="WP_232318258.1">
    <property type="nucleotide sequence ID" value="NZ_CP012502.1"/>
</dbReference>
<dbReference type="InterPro" id="IPR022742">
    <property type="entry name" value="Hydrolase_4"/>
</dbReference>
<dbReference type="InterPro" id="IPR000073">
    <property type="entry name" value="AB_hydrolase_1"/>
</dbReference>
<dbReference type="Proteomes" id="UP000094463">
    <property type="component" value="Chromosome"/>
</dbReference>
<dbReference type="PANTHER" id="PTHR11614">
    <property type="entry name" value="PHOSPHOLIPASE-RELATED"/>
    <property type="match status" value="1"/>
</dbReference>
<dbReference type="STRING" id="632773.BBEV_0731"/>
<dbReference type="SUPFAM" id="SSF53474">
    <property type="entry name" value="alpha/beta-Hydrolases"/>
    <property type="match status" value="1"/>
</dbReference>
<evidence type="ECO:0000313" key="2">
    <source>
        <dbReference type="EMBL" id="AOM82103.1"/>
    </source>
</evidence>
<dbReference type="EC" id="3.1.1.23" evidence="2"/>
<dbReference type="GO" id="GO:0047372">
    <property type="term" value="F:monoacylglycerol lipase activity"/>
    <property type="evidence" value="ECO:0007669"/>
    <property type="project" value="UniProtKB-EC"/>
</dbReference>
<dbReference type="Pfam" id="PF12146">
    <property type="entry name" value="Hydrolase_4"/>
    <property type="match status" value="1"/>
</dbReference>